<gene>
    <name evidence="12" type="ORF">NSK_001114</name>
</gene>
<feature type="transmembrane region" description="Helical" evidence="9">
    <location>
        <begin position="358"/>
        <end position="375"/>
    </location>
</feature>
<dbReference type="Pfam" id="PF00005">
    <property type="entry name" value="ABC_tran"/>
    <property type="match status" value="2"/>
</dbReference>
<dbReference type="PROSITE" id="PS50929">
    <property type="entry name" value="ABC_TM1F"/>
    <property type="match status" value="2"/>
</dbReference>
<dbReference type="PROSITE" id="PS50893">
    <property type="entry name" value="ABC_TRANSPORTER_2"/>
    <property type="match status" value="2"/>
</dbReference>
<keyword evidence="5" id="KW-0547">Nucleotide-binding</keyword>
<feature type="transmembrane region" description="Helical" evidence="9">
    <location>
        <begin position="1153"/>
        <end position="1179"/>
    </location>
</feature>
<keyword evidence="7 9" id="KW-1133">Transmembrane helix</keyword>
<dbReference type="SUPFAM" id="SSF52540">
    <property type="entry name" value="P-loop containing nucleoside triphosphate hydrolases"/>
    <property type="match status" value="2"/>
</dbReference>
<keyword evidence="2" id="KW-0813">Transport</keyword>
<protein>
    <submittedName>
        <fullName evidence="12">Uncharacterized protein</fullName>
    </submittedName>
</protein>
<organism evidence="12 13">
    <name type="scientific">Nannochloropsis salina CCMP1776</name>
    <dbReference type="NCBI Taxonomy" id="1027361"/>
    <lineage>
        <taxon>Eukaryota</taxon>
        <taxon>Sar</taxon>
        <taxon>Stramenopiles</taxon>
        <taxon>Ochrophyta</taxon>
        <taxon>Eustigmatophyceae</taxon>
        <taxon>Eustigmatales</taxon>
        <taxon>Monodopsidaceae</taxon>
        <taxon>Microchloropsis</taxon>
        <taxon>Microchloropsis salina</taxon>
    </lineage>
</organism>
<dbReference type="Gene3D" id="3.40.50.300">
    <property type="entry name" value="P-loop containing nucleotide triphosphate hydrolases"/>
    <property type="match status" value="2"/>
</dbReference>
<feature type="transmembrane region" description="Helical" evidence="9">
    <location>
        <begin position="438"/>
        <end position="459"/>
    </location>
</feature>
<evidence type="ECO:0000256" key="4">
    <source>
        <dbReference type="ARBA" id="ARBA00022737"/>
    </source>
</evidence>
<feature type="domain" description="ABC transporter" evidence="10">
    <location>
        <begin position="666"/>
        <end position="902"/>
    </location>
</feature>
<comment type="subcellular location">
    <subcellularLocation>
        <location evidence="1">Membrane</location>
        <topology evidence="1">Multi-pass membrane protein</topology>
    </subcellularLocation>
</comment>
<dbReference type="Gene3D" id="1.20.1560.10">
    <property type="entry name" value="ABC transporter type 1, transmembrane domain"/>
    <property type="match status" value="2"/>
</dbReference>
<feature type="domain" description="ABC transmembrane type-1" evidence="11">
    <location>
        <begin position="1032"/>
        <end position="1315"/>
    </location>
</feature>
<evidence type="ECO:0000259" key="11">
    <source>
        <dbReference type="PROSITE" id="PS50929"/>
    </source>
</evidence>
<dbReference type="PANTHER" id="PTHR24223">
    <property type="entry name" value="ATP-BINDING CASSETTE SUB-FAMILY C"/>
    <property type="match status" value="1"/>
</dbReference>
<dbReference type="GO" id="GO:0005524">
    <property type="term" value="F:ATP binding"/>
    <property type="evidence" value="ECO:0007669"/>
    <property type="project" value="UniProtKB-KW"/>
</dbReference>
<dbReference type="PROSITE" id="PS00211">
    <property type="entry name" value="ABC_TRANSPORTER_1"/>
    <property type="match status" value="1"/>
</dbReference>
<keyword evidence="4" id="KW-0677">Repeat</keyword>
<dbReference type="InterPro" id="IPR011527">
    <property type="entry name" value="ABC1_TM_dom"/>
</dbReference>
<dbReference type="Pfam" id="PF00664">
    <property type="entry name" value="ABC_membrane"/>
    <property type="match status" value="2"/>
</dbReference>
<dbReference type="OrthoDB" id="64391at2759"/>
<dbReference type="FunFam" id="3.40.50.300:FF:000973">
    <property type="entry name" value="Multidrug resistance-associated protein 4"/>
    <property type="match status" value="1"/>
</dbReference>
<evidence type="ECO:0000256" key="3">
    <source>
        <dbReference type="ARBA" id="ARBA00022692"/>
    </source>
</evidence>
<evidence type="ECO:0000256" key="1">
    <source>
        <dbReference type="ARBA" id="ARBA00004141"/>
    </source>
</evidence>
<feature type="transmembrane region" description="Helical" evidence="9">
    <location>
        <begin position="1091"/>
        <end position="1112"/>
    </location>
</feature>
<dbReference type="InterPro" id="IPR003593">
    <property type="entry name" value="AAA+_ATPase"/>
</dbReference>
<evidence type="ECO:0000256" key="5">
    <source>
        <dbReference type="ARBA" id="ARBA00022741"/>
    </source>
</evidence>
<feature type="domain" description="ABC transmembrane type-1" evidence="11">
    <location>
        <begin position="318"/>
        <end position="605"/>
    </location>
</feature>
<evidence type="ECO:0000313" key="12">
    <source>
        <dbReference type="EMBL" id="TFJ87764.1"/>
    </source>
</evidence>
<reference evidence="12 13" key="1">
    <citation type="submission" date="2019-01" db="EMBL/GenBank/DDBJ databases">
        <title>Nuclear Genome Assembly of the Microalgal Biofuel strain Nannochloropsis salina CCMP1776.</title>
        <authorList>
            <person name="Hovde B."/>
        </authorList>
    </citation>
    <scope>NUCLEOTIDE SEQUENCE [LARGE SCALE GENOMIC DNA]</scope>
    <source>
        <strain evidence="12 13">CCMP1776</strain>
    </source>
</reference>
<comment type="caution">
    <text evidence="12">The sequence shown here is derived from an EMBL/GenBank/DDBJ whole genome shotgun (WGS) entry which is preliminary data.</text>
</comment>
<dbReference type="InterPro" id="IPR027417">
    <property type="entry name" value="P-loop_NTPase"/>
</dbReference>
<evidence type="ECO:0000256" key="9">
    <source>
        <dbReference type="SAM" id="Phobius"/>
    </source>
</evidence>
<dbReference type="GO" id="GO:0140359">
    <property type="term" value="F:ABC-type transporter activity"/>
    <property type="evidence" value="ECO:0007669"/>
    <property type="project" value="InterPro"/>
</dbReference>
<dbReference type="InterPro" id="IPR044726">
    <property type="entry name" value="ABCC_6TM_D2"/>
</dbReference>
<evidence type="ECO:0000256" key="7">
    <source>
        <dbReference type="ARBA" id="ARBA00022989"/>
    </source>
</evidence>
<dbReference type="InterPro" id="IPR003439">
    <property type="entry name" value="ABC_transporter-like_ATP-bd"/>
</dbReference>
<feature type="transmembrane region" description="Helical" evidence="9">
    <location>
        <begin position="1063"/>
        <end position="1084"/>
    </location>
</feature>
<feature type="transmembrane region" description="Helical" evidence="9">
    <location>
        <begin position="55"/>
        <end position="73"/>
    </location>
</feature>
<evidence type="ECO:0000256" key="2">
    <source>
        <dbReference type="ARBA" id="ARBA00022448"/>
    </source>
</evidence>
<dbReference type="EMBL" id="SDOX01000005">
    <property type="protein sequence ID" value="TFJ87764.1"/>
    <property type="molecule type" value="Genomic_DNA"/>
</dbReference>
<feature type="transmembrane region" description="Helical" evidence="9">
    <location>
        <begin position="316"/>
        <end position="338"/>
    </location>
</feature>
<dbReference type="InterPro" id="IPR036640">
    <property type="entry name" value="ABC1_TM_sf"/>
</dbReference>
<dbReference type="InterPro" id="IPR050173">
    <property type="entry name" value="ABC_transporter_C-like"/>
</dbReference>
<dbReference type="Proteomes" id="UP000355283">
    <property type="component" value="Unassembled WGS sequence"/>
</dbReference>
<dbReference type="FunFam" id="1.20.1560.10:FF:000013">
    <property type="entry name" value="ABC transporter C family member 2"/>
    <property type="match status" value="1"/>
</dbReference>
<evidence type="ECO:0000256" key="6">
    <source>
        <dbReference type="ARBA" id="ARBA00022840"/>
    </source>
</evidence>
<dbReference type="SMART" id="SM00382">
    <property type="entry name" value="AAA"/>
    <property type="match status" value="2"/>
</dbReference>
<keyword evidence="3 9" id="KW-0812">Transmembrane</keyword>
<evidence type="ECO:0000313" key="13">
    <source>
        <dbReference type="Proteomes" id="UP000355283"/>
    </source>
</evidence>
<name>A0A4D9D9S3_9STRA</name>
<evidence type="ECO:0000256" key="8">
    <source>
        <dbReference type="ARBA" id="ARBA00023136"/>
    </source>
</evidence>
<dbReference type="CDD" id="cd18580">
    <property type="entry name" value="ABC_6TM_ABCC_D2"/>
    <property type="match status" value="1"/>
</dbReference>
<dbReference type="SUPFAM" id="SSF90123">
    <property type="entry name" value="ABC transporter transmembrane region"/>
    <property type="match status" value="2"/>
</dbReference>
<keyword evidence="8 9" id="KW-0472">Membrane</keyword>
<proteinExistence type="predicted"/>
<evidence type="ECO:0000259" key="10">
    <source>
        <dbReference type="PROSITE" id="PS50893"/>
    </source>
</evidence>
<dbReference type="InterPro" id="IPR017871">
    <property type="entry name" value="ABC_transporter-like_CS"/>
</dbReference>
<feature type="transmembrane region" description="Helical" evidence="9">
    <location>
        <begin position="1026"/>
        <end position="1051"/>
    </location>
</feature>
<feature type="transmembrane region" description="Helical" evidence="9">
    <location>
        <begin position="85"/>
        <end position="107"/>
    </location>
</feature>
<keyword evidence="6" id="KW-0067">ATP-binding</keyword>
<keyword evidence="13" id="KW-1185">Reference proteome</keyword>
<dbReference type="GO" id="GO:0016020">
    <property type="term" value="C:membrane"/>
    <property type="evidence" value="ECO:0007669"/>
    <property type="project" value="UniProtKB-SubCell"/>
</dbReference>
<feature type="transmembrane region" description="Helical" evidence="9">
    <location>
        <begin position="1256"/>
        <end position="1277"/>
    </location>
</feature>
<sequence>MSYPSERMLLIIQAALDATAVVILLILVLTSPRLRNSARPTIKTDTWRKTGSNATFVRAFHGVALLLVSLGLWQALSAYTRASGVHVAAGLATLATWAFLSFLTYVYPPEPVRSYRGSEMKPSMLQRGLDVVRKVVGVTSVPTAALVPVMASERQWGPLVFFLVEALALGGQCILSWRISGMLTAGANAACDISASQHEPLLSVVECSAHESVETEGMADKIELDEPEQLESDASILSRLTFWWITPLLSRGYRNKRLDAEDLPALEPGDRPATTHAALRREWARRAEIAGQRGRSLKPQGGWLVMRVLLAAQWRTFVVCGAVLTLSTALQLSVPVVLNRLLAHIEAGLLAKGGAGKGYALAVLLFALAVLQSVSEHQFWIWGVRCGMRAQSALMGECFRKALCLGPESRRKYSSGQLINLMSVDACRVADVNVVPMVHWGTWCAVLTLTISLVALHALLGASSFVGVIIIVVFWPLGYLLGLRGKKAAMHIQRERDNRASVMAEALESIRLVKSLQWEDFAKSIIKRARQGEIKAQIKRSACFGGNNALAQLAQVMGPLASFACRILWEKEPLTAAVAFTSLAWFNLLKRPLNCFPSALTSFMDCLVSWARLEELFLSEEVSALQPPEDAAAHNALEHSSSTPSVALSPLSPYLPESCVRRALAVEMSECSFAWTREGDKSPPTLQDVTLRVKAGEFVVVVGPVGAGKSTLLHSLVGDTIQVNDVPGVTWAVHGKVALVEQSPWIQNTTIRDNVVFGAALGYKQDRFREVIRRCGLLQDLQGLAVQGGEMMEVGESGIALSGGQRQRVSLARALYSDPDICLFDDVLSSLDVSVGRRIWDECLVDFLRGKTRVVVTHQTHFIHHPAVDRIVVLDACGRLRASGLYNELVASEDQQVVDAVLAHDNSDGRRTGVGPRPDVPLGSSHALHLVGEEEEGRHEMQEGGVGAKSHFSFAERKIEGGLAGSTDGGECAGEIEVDSEKGAWGPEECTGMKVQAFNDREERRQGGIEPRLLVMYLRRFGGFDSLTFVGFVVGLLITEQACNVLQWFWLSHLTGSESRAESASIQAAEVTALIGLGAALCVITTVRILVLIFGAVTAGNVLHGAMLRAILRAPMRFFDRQPSGRILNRFIADQAAIDGIVPSTLADFFQQLLYFGATLAILCYALPEILPVVVLLAMPYRAISQYYRWPARDLRRLEAVSKSPVNTQYGETVRGVSTIRAFGAQERFFHAHLALSTRSIQSYWIKWVANQWVTIWLEMVGTLFMLFCGVLAVWVTGPQAPEVLASHIDGGKMGLLMSYAVLVPNNLGWLLKVYFMAEIEFISVERVFQYVRLKPETSLVGKASDCGQINAENGTSEGESSLVSAQKEAAAFSLPTAAGVEGHDIYLCYGGRGSSPTLRGFSLGVRAGEKVAIVGRTGAGKSSIFQALLGFYHVESSKSFAVEKVEVSRFSLKSLRHWVRLIPQHPTLFGTTVMDALVGREAMEGKEMQAREAEVWQALEAVRMAQSVRALPRGLDTRLRALEFSEGERQLLCIARALLHLAPVMLCDEVTSAIDLKTDAIIHKIILSLPCTVLWICHRLQHIQDFDRVLVMERGRCVEEGPPAVLLGDVRSTLSGMVRKCELGLTPRVFREEEWTSDP</sequence>
<feature type="transmembrane region" description="Helical" evidence="9">
    <location>
        <begin position="12"/>
        <end position="34"/>
    </location>
</feature>
<dbReference type="GO" id="GO:0016887">
    <property type="term" value="F:ATP hydrolysis activity"/>
    <property type="evidence" value="ECO:0007669"/>
    <property type="project" value="InterPro"/>
</dbReference>
<dbReference type="CDD" id="cd18579">
    <property type="entry name" value="ABC_6TM_ABCC_D1"/>
    <property type="match status" value="1"/>
</dbReference>
<accession>A0A4D9D9S3</accession>
<feature type="transmembrane region" description="Helical" evidence="9">
    <location>
        <begin position="465"/>
        <end position="483"/>
    </location>
</feature>
<dbReference type="InterPro" id="IPR044746">
    <property type="entry name" value="ABCC_6TM_D1"/>
</dbReference>
<feature type="domain" description="ABC transporter" evidence="10">
    <location>
        <begin position="1381"/>
        <end position="1620"/>
    </location>
</feature>